<feature type="transmembrane region" description="Helical" evidence="2">
    <location>
        <begin position="243"/>
        <end position="263"/>
    </location>
</feature>
<feature type="transmembrane region" description="Helical" evidence="2">
    <location>
        <begin position="208"/>
        <end position="231"/>
    </location>
</feature>
<name>A0A9P4QPY8_9PLEO</name>
<dbReference type="AlphaFoldDB" id="A0A9P4QPY8"/>
<sequence>MASPDAQPGGGPRIAPSPEGGIVLVNLYAWTVVTLMVAAARWIIGKIHNVKFGFDDVMIFGGTIVYTASAVPWHFAVTSGGLGKNFSDLDTNRAAVYFKSAWAAQLLQLAAMSFAKFSSAFLASRVASQSCRENTVLFGMVAFWAVSSQLLCGLQCGFLEPWSGTPKCSHGGPVFAVIALNMVSDALLAWWIVPIIRPLKIDRAKRRTVVVLFSSRAIIPFICIAQLWAVAKAVRGNNPTRDGFPIAILHQTITGLSLIVASLPRIKRWIGTAGSGMLDCRITEHELALSTDDAADSHHSGGSLKLVPLDSTRFTTTVRSNGGKKKSRPKQTDWDRLVSMGSGQDDHTSTSSLFDRQVVMKEITVHVEDNDRDGVDEVPQKEAFP</sequence>
<organism evidence="4 5">
    <name type="scientific">Polyplosphaeria fusca</name>
    <dbReference type="NCBI Taxonomy" id="682080"/>
    <lineage>
        <taxon>Eukaryota</taxon>
        <taxon>Fungi</taxon>
        <taxon>Dikarya</taxon>
        <taxon>Ascomycota</taxon>
        <taxon>Pezizomycotina</taxon>
        <taxon>Dothideomycetes</taxon>
        <taxon>Pleosporomycetidae</taxon>
        <taxon>Pleosporales</taxon>
        <taxon>Tetraplosphaeriaceae</taxon>
        <taxon>Polyplosphaeria</taxon>
    </lineage>
</organism>
<dbReference type="PANTHER" id="PTHR38794:SF3">
    <property type="entry name" value="INTEGRAL MEMBRANE PROTEIN"/>
    <property type="match status" value="1"/>
</dbReference>
<keyword evidence="2" id="KW-1133">Transmembrane helix</keyword>
<evidence type="ECO:0000259" key="3">
    <source>
        <dbReference type="Pfam" id="PF20684"/>
    </source>
</evidence>
<evidence type="ECO:0000313" key="5">
    <source>
        <dbReference type="Proteomes" id="UP000799444"/>
    </source>
</evidence>
<comment type="caution">
    <text evidence="4">The sequence shown here is derived from an EMBL/GenBank/DDBJ whole genome shotgun (WGS) entry which is preliminary data.</text>
</comment>
<dbReference type="EMBL" id="ML996194">
    <property type="protein sequence ID" value="KAF2731538.1"/>
    <property type="molecule type" value="Genomic_DNA"/>
</dbReference>
<dbReference type="InterPro" id="IPR049326">
    <property type="entry name" value="Rhodopsin_dom_fungi"/>
</dbReference>
<keyword evidence="2" id="KW-0472">Membrane</keyword>
<dbReference type="OrthoDB" id="3918601at2759"/>
<accession>A0A9P4QPY8</accession>
<evidence type="ECO:0000256" key="1">
    <source>
        <dbReference type="SAM" id="MobiDB-lite"/>
    </source>
</evidence>
<protein>
    <recommendedName>
        <fullName evidence="3">Rhodopsin domain-containing protein</fullName>
    </recommendedName>
</protein>
<dbReference type="PANTHER" id="PTHR38794">
    <property type="entry name" value="INTEGRAL MEMBRANE PROTEIN"/>
    <property type="match status" value="1"/>
</dbReference>
<feature type="domain" description="Rhodopsin" evidence="3">
    <location>
        <begin position="47"/>
        <end position="269"/>
    </location>
</feature>
<evidence type="ECO:0000313" key="4">
    <source>
        <dbReference type="EMBL" id="KAF2731538.1"/>
    </source>
</evidence>
<keyword evidence="2" id="KW-0812">Transmembrane</keyword>
<proteinExistence type="predicted"/>
<evidence type="ECO:0000256" key="2">
    <source>
        <dbReference type="SAM" id="Phobius"/>
    </source>
</evidence>
<feature type="transmembrane region" description="Helical" evidence="2">
    <location>
        <begin position="56"/>
        <end position="76"/>
    </location>
</feature>
<reference evidence="4" key="1">
    <citation type="journal article" date="2020" name="Stud. Mycol.">
        <title>101 Dothideomycetes genomes: a test case for predicting lifestyles and emergence of pathogens.</title>
        <authorList>
            <person name="Haridas S."/>
            <person name="Albert R."/>
            <person name="Binder M."/>
            <person name="Bloem J."/>
            <person name="Labutti K."/>
            <person name="Salamov A."/>
            <person name="Andreopoulos B."/>
            <person name="Baker S."/>
            <person name="Barry K."/>
            <person name="Bills G."/>
            <person name="Bluhm B."/>
            <person name="Cannon C."/>
            <person name="Castanera R."/>
            <person name="Culley D."/>
            <person name="Daum C."/>
            <person name="Ezra D."/>
            <person name="Gonzalez J."/>
            <person name="Henrissat B."/>
            <person name="Kuo A."/>
            <person name="Liang C."/>
            <person name="Lipzen A."/>
            <person name="Lutzoni F."/>
            <person name="Magnuson J."/>
            <person name="Mondo S."/>
            <person name="Nolan M."/>
            <person name="Ohm R."/>
            <person name="Pangilinan J."/>
            <person name="Park H.-J."/>
            <person name="Ramirez L."/>
            <person name="Alfaro M."/>
            <person name="Sun H."/>
            <person name="Tritt A."/>
            <person name="Yoshinaga Y."/>
            <person name="Zwiers L.-H."/>
            <person name="Turgeon B."/>
            <person name="Goodwin S."/>
            <person name="Spatafora J."/>
            <person name="Crous P."/>
            <person name="Grigoriev I."/>
        </authorList>
    </citation>
    <scope>NUCLEOTIDE SEQUENCE</scope>
    <source>
        <strain evidence="4">CBS 125425</strain>
    </source>
</reference>
<feature type="transmembrane region" description="Helical" evidence="2">
    <location>
        <begin position="174"/>
        <end position="196"/>
    </location>
</feature>
<feature type="transmembrane region" description="Helical" evidence="2">
    <location>
        <begin position="136"/>
        <end position="162"/>
    </location>
</feature>
<gene>
    <name evidence="4" type="ORF">EJ04DRAFT_579083</name>
</gene>
<feature type="transmembrane region" description="Helical" evidence="2">
    <location>
        <begin position="96"/>
        <end position="115"/>
    </location>
</feature>
<dbReference type="Pfam" id="PF20684">
    <property type="entry name" value="Fung_rhodopsin"/>
    <property type="match status" value="1"/>
</dbReference>
<feature type="transmembrane region" description="Helical" evidence="2">
    <location>
        <begin position="20"/>
        <end position="44"/>
    </location>
</feature>
<dbReference type="Proteomes" id="UP000799444">
    <property type="component" value="Unassembled WGS sequence"/>
</dbReference>
<keyword evidence="5" id="KW-1185">Reference proteome</keyword>
<feature type="region of interest" description="Disordered" evidence="1">
    <location>
        <begin position="317"/>
        <end position="353"/>
    </location>
</feature>